<dbReference type="Proteomes" id="UP001501456">
    <property type="component" value="Unassembled WGS sequence"/>
</dbReference>
<dbReference type="EMBL" id="BAABBI010000001">
    <property type="protein sequence ID" value="GAA3775073.1"/>
    <property type="molecule type" value="Genomic_DNA"/>
</dbReference>
<dbReference type="RefSeq" id="WP_344726536.1">
    <property type="nucleotide sequence ID" value="NZ_BAABBI010000001.1"/>
</dbReference>
<proteinExistence type="predicted"/>
<protein>
    <recommendedName>
        <fullName evidence="4">Lipoprotein</fullName>
    </recommendedName>
</protein>
<keyword evidence="1" id="KW-0732">Signal</keyword>
<accession>A0ABP7GZU2</accession>
<comment type="caution">
    <text evidence="2">The sequence shown here is derived from an EMBL/GenBank/DDBJ whole genome shotgun (WGS) entry which is preliminary data.</text>
</comment>
<keyword evidence="3" id="KW-1185">Reference proteome</keyword>
<organism evidence="2 3">
    <name type="scientific">Corallibacter vietnamensis</name>
    <dbReference type="NCBI Taxonomy" id="904130"/>
    <lineage>
        <taxon>Bacteria</taxon>
        <taxon>Pseudomonadati</taxon>
        <taxon>Bacteroidota</taxon>
        <taxon>Flavobacteriia</taxon>
        <taxon>Flavobacteriales</taxon>
        <taxon>Flavobacteriaceae</taxon>
        <taxon>Corallibacter</taxon>
    </lineage>
</organism>
<dbReference type="PROSITE" id="PS51257">
    <property type="entry name" value="PROKAR_LIPOPROTEIN"/>
    <property type="match status" value="1"/>
</dbReference>
<evidence type="ECO:0000313" key="3">
    <source>
        <dbReference type="Proteomes" id="UP001501456"/>
    </source>
</evidence>
<feature type="chain" id="PRO_5045747707" description="Lipoprotein" evidence="1">
    <location>
        <begin position="21"/>
        <end position="190"/>
    </location>
</feature>
<sequence length="190" mass="21950">MKLNISVLLLISILFGCNTAKTSTQTKEHLKIYVCLSPETAKTRMTNYELNIPDTWCSYLGMHYMLTHSPKALLDLRNNEHTNSLYVISYDAPSHQSENIEEALKKQLISGVPSLYEPVYTSDIHNVYGKYYIIKSKSVYDGSIIVNLDILFNYNKQDYIINYNVLEKDYETYVNDVLKIVASFRVKEKP</sequence>
<reference evidence="3" key="1">
    <citation type="journal article" date="2019" name="Int. J. Syst. Evol. Microbiol.">
        <title>The Global Catalogue of Microorganisms (GCM) 10K type strain sequencing project: providing services to taxonomists for standard genome sequencing and annotation.</title>
        <authorList>
            <consortium name="The Broad Institute Genomics Platform"/>
            <consortium name="The Broad Institute Genome Sequencing Center for Infectious Disease"/>
            <person name="Wu L."/>
            <person name="Ma J."/>
        </authorList>
    </citation>
    <scope>NUCLEOTIDE SEQUENCE [LARGE SCALE GENOMIC DNA]</scope>
    <source>
        <strain evidence="3">JCM 17525</strain>
    </source>
</reference>
<gene>
    <name evidence="2" type="ORF">GCM10022271_04020</name>
</gene>
<name>A0ABP7GZU2_9FLAO</name>
<evidence type="ECO:0008006" key="4">
    <source>
        <dbReference type="Google" id="ProtNLM"/>
    </source>
</evidence>
<evidence type="ECO:0000313" key="2">
    <source>
        <dbReference type="EMBL" id="GAA3775073.1"/>
    </source>
</evidence>
<feature type="signal peptide" evidence="1">
    <location>
        <begin position="1"/>
        <end position="20"/>
    </location>
</feature>
<evidence type="ECO:0000256" key="1">
    <source>
        <dbReference type="SAM" id="SignalP"/>
    </source>
</evidence>